<keyword evidence="2 9" id="KW-0813">Transport</keyword>
<geneLocation type="plasmid" evidence="11 12">
    <name>p2</name>
</geneLocation>
<dbReference type="PANTHER" id="PTHR35011:SF10">
    <property type="entry name" value="TRAP TRANSPORTER SMALL PERMEASE PROTEIN"/>
    <property type="match status" value="1"/>
</dbReference>
<name>A0A975PBN7_9RHOB</name>
<dbReference type="Pfam" id="PF04290">
    <property type="entry name" value="DctQ"/>
    <property type="match status" value="1"/>
</dbReference>
<evidence type="ECO:0000256" key="5">
    <source>
        <dbReference type="ARBA" id="ARBA00022692"/>
    </source>
</evidence>
<evidence type="ECO:0000259" key="10">
    <source>
        <dbReference type="Pfam" id="PF04290"/>
    </source>
</evidence>
<keyword evidence="12" id="KW-1185">Reference proteome</keyword>
<dbReference type="GO" id="GO:0005886">
    <property type="term" value="C:plasma membrane"/>
    <property type="evidence" value="ECO:0007669"/>
    <property type="project" value="UniProtKB-SubCell"/>
</dbReference>
<evidence type="ECO:0000313" key="11">
    <source>
        <dbReference type="EMBL" id="QWK92763.1"/>
    </source>
</evidence>
<dbReference type="KEGG" id="gfu:KM031_19160"/>
<keyword evidence="4 9" id="KW-0997">Cell inner membrane</keyword>
<organism evidence="11 12">
    <name type="scientific">Gemmobacter fulvus</name>
    <dbReference type="NCBI Taxonomy" id="2840474"/>
    <lineage>
        <taxon>Bacteria</taxon>
        <taxon>Pseudomonadati</taxon>
        <taxon>Pseudomonadota</taxon>
        <taxon>Alphaproteobacteria</taxon>
        <taxon>Rhodobacterales</taxon>
        <taxon>Paracoccaceae</taxon>
        <taxon>Gemmobacter</taxon>
    </lineage>
</organism>
<dbReference type="AlphaFoldDB" id="A0A975PBN7"/>
<feature type="domain" description="Tripartite ATP-independent periplasmic transporters DctQ component" evidence="10">
    <location>
        <begin position="25"/>
        <end position="154"/>
    </location>
</feature>
<feature type="transmembrane region" description="Helical" evidence="9">
    <location>
        <begin position="131"/>
        <end position="149"/>
    </location>
</feature>
<dbReference type="InterPro" id="IPR055348">
    <property type="entry name" value="DctQ"/>
</dbReference>
<comment type="subcellular location">
    <subcellularLocation>
        <location evidence="1 9">Cell inner membrane</location>
        <topology evidence="1 9">Multi-pass membrane protein</topology>
    </subcellularLocation>
</comment>
<reference evidence="11" key="1">
    <citation type="submission" date="2021-06" db="EMBL/GenBank/DDBJ databases">
        <authorList>
            <person name="Lee C.-S."/>
            <person name="Jin L."/>
        </authorList>
    </citation>
    <scope>NUCLEOTIDE SEQUENCE</scope>
    <source>
        <strain evidence="11">Con5</strain>
        <plasmid evidence="11">p2</plasmid>
    </source>
</reference>
<dbReference type="InterPro" id="IPR007387">
    <property type="entry name" value="TRAP_DctQ"/>
</dbReference>
<dbReference type="GO" id="GO:0015740">
    <property type="term" value="P:C4-dicarboxylate transport"/>
    <property type="evidence" value="ECO:0007669"/>
    <property type="project" value="TreeGrafter"/>
</dbReference>
<comment type="subunit">
    <text evidence="9">The complex comprises the extracytoplasmic solute receptor protein and the two transmembrane proteins.</text>
</comment>
<keyword evidence="7 9" id="KW-0472">Membrane</keyword>
<feature type="transmembrane region" description="Helical" evidence="9">
    <location>
        <begin position="54"/>
        <end position="80"/>
    </location>
</feature>
<keyword evidence="5 9" id="KW-0812">Transmembrane</keyword>
<dbReference type="GO" id="GO:0022857">
    <property type="term" value="F:transmembrane transporter activity"/>
    <property type="evidence" value="ECO:0007669"/>
    <property type="project" value="UniProtKB-UniRule"/>
</dbReference>
<evidence type="ECO:0000256" key="2">
    <source>
        <dbReference type="ARBA" id="ARBA00022448"/>
    </source>
</evidence>
<evidence type="ECO:0000256" key="9">
    <source>
        <dbReference type="RuleBase" id="RU369079"/>
    </source>
</evidence>
<evidence type="ECO:0000256" key="4">
    <source>
        <dbReference type="ARBA" id="ARBA00022519"/>
    </source>
</evidence>
<keyword evidence="6 9" id="KW-1133">Transmembrane helix</keyword>
<feature type="transmembrane region" description="Helical" evidence="9">
    <location>
        <begin position="92"/>
        <end position="111"/>
    </location>
</feature>
<evidence type="ECO:0000256" key="6">
    <source>
        <dbReference type="ARBA" id="ARBA00022989"/>
    </source>
</evidence>
<proteinExistence type="inferred from homology"/>
<dbReference type="EMBL" id="CP076363">
    <property type="protein sequence ID" value="QWK92763.1"/>
    <property type="molecule type" value="Genomic_DNA"/>
</dbReference>
<sequence>MTLLRLYDRCVIGLAAAGAASLAIITALIIYDVFSRNLGLPQLTSTSAVVEYALLFSTMAAAPWLVRINGHVSLSSIIGLAPTAVQRVASRIVVIIAALAVAVLAWVSGSIALHQWQVGTIDMRSVDLPGWLLYAFMAAGFALMATEFLRMFLRGESYTGAGGEH</sequence>
<feature type="transmembrane region" description="Helical" evidence="9">
    <location>
        <begin position="12"/>
        <end position="34"/>
    </location>
</feature>
<gene>
    <name evidence="11" type="ORF">KM031_19160</name>
</gene>
<evidence type="ECO:0000256" key="7">
    <source>
        <dbReference type="ARBA" id="ARBA00023136"/>
    </source>
</evidence>
<evidence type="ECO:0000256" key="3">
    <source>
        <dbReference type="ARBA" id="ARBA00022475"/>
    </source>
</evidence>
<keyword evidence="3" id="KW-1003">Cell membrane</keyword>
<protein>
    <recommendedName>
        <fullName evidence="9">TRAP transporter small permease protein</fullName>
    </recommendedName>
</protein>
<accession>A0A975PBN7</accession>
<keyword evidence="11" id="KW-0614">Plasmid</keyword>
<dbReference type="RefSeq" id="WP_215505490.1">
    <property type="nucleotide sequence ID" value="NZ_CP076363.1"/>
</dbReference>
<dbReference type="Proteomes" id="UP000679352">
    <property type="component" value="Plasmid p2"/>
</dbReference>
<comment type="function">
    <text evidence="9">Part of the tripartite ATP-independent periplasmic (TRAP) transport system.</text>
</comment>
<evidence type="ECO:0000313" key="12">
    <source>
        <dbReference type="Proteomes" id="UP000679352"/>
    </source>
</evidence>
<comment type="similarity">
    <text evidence="8 9">Belongs to the TRAP transporter small permease family.</text>
</comment>
<evidence type="ECO:0000256" key="8">
    <source>
        <dbReference type="ARBA" id="ARBA00038436"/>
    </source>
</evidence>
<dbReference type="PANTHER" id="PTHR35011">
    <property type="entry name" value="2,3-DIKETO-L-GULONATE TRAP TRANSPORTER SMALL PERMEASE PROTEIN YIAM"/>
    <property type="match status" value="1"/>
</dbReference>
<evidence type="ECO:0000256" key="1">
    <source>
        <dbReference type="ARBA" id="ARBA00004429"/>
    </source>
</evidence>